<dbReference type="InterPro" id="IPR011765">
    <property type="entry name" value="Pept_M16_N"/>
</dbReference>
<evidence type="ECO:0000256" key="4">
    <source>
        <dbReference type="SAM" id="SignalP"/>
    </source>
</evidence>
<feature type="domain" description="Peptidase M16 N-terminal" evidence="5">
    <location>
        <begin position="36"/>
        <end position="182"/>
    </location>
</feature>
<gene>
    <name evidence="7" type="ORF">Cabys_3357</name>
    <name evidence="8" type="ORF">Calab_0530</name>
</gene>
<dbReference type="InterPro" id="IPR001431">
    <property type="entry name" value="Pept_M16_Zn_BS"/>
</dbReference>
<dbReference type="STRING" id="880073.Cabys_3357"/>
<protein>
    <submittedName>
        <fullName evidence="8">Peptidase M16 domain protein</fullName>
    </submittedName>
    <submittedName>
        <fullName evidence="7">Putative Zn-dependent peptidase</fullName>
    </submittedName>
</protein>
<dbReference type="Gene3D" id="3.30.830.10">
    <property type="entry name" value="Metalloenzyme, LuxS/M16 peptidase-like"/>
    <property type="match status" value="3"/>
</dbReference>
<dbReference type="GO" id="GO:0046872">
    <property type="term" value="F:metal ion binding"/>
    <property type="evidence" value="ECO:0007669"/>
    <property type="project" value="InterPro"/>
</dbReference>
<dbReference type="Proteomes" id="UP000004671">
    <property type="component" value="Chromosome"/>
</dbReference>
<evidence type="ECO:0000313" key="7">
    <source>
        <dbReference type="EMBL" id="APF20105.1"/>
    </source>
</evidence>
<evidence type="ECO:0000256" key="2">
    <source>
        <dbReference type="ARBA" id="ARBA00007261"/>
    </source>
</evidence>
<dbReference type="Proteomes" id="UP000183868">
    <property type="component" value="Chromosome"/>
</dbReference>
<evidence type="ECO:0000259" key="5">
    <source>
        <dbReference type="Pfam" id="PF00675"/>
    </source>
</evidence>
<dbReference type="eggNOG" id="COG0612">
    <property type="taxonomic scope" value="Bacteria"/>
</dbReference>
<dbReference type="OrthoDB" id="9811314at2"/>
<evidence type="ECO:0000259" key="6">
    <source>
        <dbReference type="Pfam" id="PF05193"/>
    </source>
</evidence>
<reference evidence="8 9" key="1">
    <citation type="submission" date="2011-09" db="EMBL/GenBank/DDBJ databases">
        <title>The permanent draft genome of Caldithrix abyssi DSM 13497.</title>
        <authorList>
            <consortium name="US DOE Joint Genome Institute (JGI-PGF)"/>
            <person name="Lucas S."/>
            <person name="Han J."/>
            <person name="Lapidus A."/>
            <person name="Bruce D."/>
            <person name="Goodwin L."/>
            <person name="Pitluck S."/>
            <person name="Peters L."/>
            <person name="Kyrpides N."/>
            <person name="Mavromatis K."/>
            <person name="Ivanova N."/>
            <person name="Mikhailova N."/>
            <person name="Chertkov O."/>
            <person name="Detter J.C."/>
            <person name="Tapia R."/>
            <person name="Han C."/>
            <person name="Land M."/>
            <person name="Hauser L."/>
            <person name="Markowitz V."/>
            <person name="Cheng J.-F."/>
            <person name="Hugenholtz P."/>
            <person name="Woyke T."/>
            <person name="Wu D."/>
            <person name="Spring S."/>
            <person name="Brambilla E."/>
            <person name="Klenk H.-P."/>
            <person name="Eisen J.A."/>
        </authorList>
    </citation>
    <scope>NUCLEOTIDE SEQUENCE [LARGE SCALE GENOMIC DNA]</scope>
    <source>
        <strain evidence="8 9">DSM 13497</strain>
    </source>
</reference>
<name>H1XRM1_CALAY</name>
<dbReference type="Pfam" id="PF00675">
    <property type="entry name" value="Peptidase_M16"/>
    <property type="match status" value="1"/>
</dbReference>
<evidence type="ECO:0000256" key="3">
    <source>
        <dbReference type="RuleBase" id="RU004447"/>
    </source>
</evidence>
<evidence type="ECO:0000313" key="10">
    <source>
        <dbReference type="Proteomes" id="UP000183868"/>
    </source>
</evidence>
<dbReference type="InterPro" id="IPR050361">
    <property type="entry name" value="MPP/UQCRC_Complex"/>
</dbReference>
<sequence length="850" mass="97538" precursor="true">MRIKLKFFALLLISVQLLTAQNNNVVIHQLDNGLQVLLIQNPALPMVGVNVAVKVGSAYETFATSGMSHMLEHLLFNGTTSRTQKQLYDDVDRIGAYNNANTGQYYTNYMMVVPAENIKQALELQSDMLFHSILPEDKFEKEKGIVLEEISKTFADPDAQLERNLNDILYEGHALSLPTLGTYATIKGLVRDQVFEFYKNFYVPNNMRMSVIGNFDTAEMLKMIEEFYGREEPGQVLLPEFSDWSIGFDRQHLKTIQTGKVIQRFFQGEKPVVEFIFPINGTFGHIFFRLLDEKLADKAVELNQRLGDLADRVEMQTLNSPVADFLEVKLTLSVARPDVEKLRQQVEHFVAQMDFYSSDEAIEARANKIKTGFLKNLEKPHMFGIYNAHLIAVLGFDQMLASFEKENIIKSARQLNQFKIDGVPIVVLNLPLKESKQDTQKIKLVTKLFKGQDGAPTLIVRQNPASQLVAMHYLIKHKALWQSKYGKKAAQILHDCFAQRLKSEQNLAISQKYGLSVTANDNPYIPMDDIYLHPDFGYLRIEALNDDLPGLIHFLNSQLKDFKPTVEEFQKAVVKFSRKGGMMSRRGDPAKKLFDQLLDEQVYETLPYSEGPEEIEYQTLLEFASNYFQPANMIIAVVSSEKPEEVKKWFAEFKGTPLDQEPPPVTKKIKLHDRPVEIEKQGNGQRSYIFWGFVKTIDAQDAPSLKVLSLLLGDKIVFQIREKQGMAYRMRAGINVHNDRALFYVSQGTVPENVDALLKQYPSFFNPQVIEDFNEEAVIKSVNMFLGRMMFRRLSSINQAYYLTHSYYFHQNINYDEDFLQALKQVTLKDVRRVAQKYLQVENPIKIIVR</sequence>
<dbReference type="KEGG" id="caby:Cabys_3357"/>
<comment type="similarity">
    <text evidence="2 3">Belongs to the peptidase M16 family.</text>
</comment>
<evidence type="ECO:0000313" key="8">
    <source>
        <dbReference type="EMBL" id="EHO40174.1"/>
    </source>
</evidence>
<feature type="chain" id="PRO_5009695250" evidence="4">
    <location>
        <begin position="21"/>
        <end position="850"/>
    </location>
</feature>
<dbReference type="PROSITE" id="PS00143">
    <property type="entry name" value="INSULINASE"/>
    <property type="match status" value="1"/>
</dbReference>
<keyword evidence="4" id="KW-0732">Signal</keyword>
<proteinExistence type="inferred from homology"/>
<dbReference type="PANTHER" id="PTHR11851">
    <property type="entry name" value="METALLOPROTEASE"/>
    <property type="match status" value="1"/>
</dbReference>
<feature type="domain" description="Peptidase M16 C-terminal" evidence="6">
    <location>
        <begin position="615"/>
        <end position="761"/>
    </location>
</feature>
<accession>H1XRM1</accession>
<feature type="domain" description="Peptidase M16 C-terminal" evidence="6">
    <location>
        <begin position="190"/>
        <end position="282"/>
    </location>
</feature>
<organism evidence="8 9">
    <name type="scientific">Caldithrix abyssi DSM 13497</name>
    <dbReference type="NCBI Taxonomy" id="880073"/>
    <lineage>
        <taxon>Bacteria</taxon>
        <taxon>Pseudomonadati</taxon>
        <taxon>Calditrichota</taxon>
        <taxon>Calditrichia</taxon>
        <taxon>Calditrichales</taxon>
        <taxon>Calditrichaceae</taxon>
        <taxon>Caldithrix</taxon>
    </lineage>
</organism>
<dbReference type="PaxDb" id="880073-Calab_0530"/>
<dbReference type="RefSeq" id="WP_006927102.1">
    <property type="nucleotide sequence ID" value="NZ_CM001402.1"/>
</dbReference>
<dbReference type="HOGENOM" id="CLU_335467_0_0_0"/>
<dbReference type="AlphaFoldDB" id="H1XRM1"/>
<feature type="signal peptide" evidence="4">
    <location>
        <begin position="1"/>
        <end position="20"/>
    </location>
</feature>
<dbReference type="InterPro" id="IPR007863">
    <property type="entry name" value="Peptidase_M16_C"/>
</dbReference>
<dbReference type="GO" id="GO:0006508">
    <property type="term" value="P:proteolysis"/>
    <property type="evidence" value="ECO:0007669"/>
    <property type="project" value="InterPro"/>
</dbReference>
<dbReference type="GO" id="GO:0004222">
    <property type="term" value="F:metalloendopeptidase activity"/>
    <property type="evidence" value="ECO:0007669"/>
    <property type="project" value="InterPro"/>
</dbReference>
<dbReference type="EMBL" id="CM001402">
    <property type="protein sequence ID" value="EHO40174.1"/>
    <property type="molecule type" value="Genomic_DNA"/>
</dbReference>
<dbReference type="EMBL" id="CP018099">
    <property type="protein sequence ID" value="APF20105.1"/>
    <property type="molecule type" value="Genomic_DNA"/>
</dbReference>
<evidence type="ECO:0000313" key="9">
    <source>
        <dbReference type="Proteomes" id="UP000004671"/>
    </source>
</evidence>
<comment type="cofactor">
    <cofactor evidence="1">
        <name>Zn(2+)</name>
        <dbReference type="ChEBI" id="CHEBI:29105"/>
    </cofactor>
</comment>
<dbReference type="InterPro" id="IPR011249">
    <property type="entry name" value="Metalloenz_LuxS/M16"/>
</dbReference>
<dbReference type="PANTHER" id="PTHR11851:SF49">
    <property type="entry name" value="MITOCHONDRIAL-PROCESSING PEPTIDASE SUBUNIT ALPHA"/>
    <property type="match status" value="1"/>
</dbReference>
<dbReference type="InParanoid" id="H1XRM1"/>
<evidence type="ECO:0000256" key="1">
    <source>
        <dbReference type="ARBA" id="ARBA00001947"/>
    </source>
</evidence>
<dbReference type="Pfam" id="PF05193">
    <property type="entry name" value="Peptidase_M16_C"/>
    <property type="match status" value="2"/>
</dbReference>
<dbReference type="SUPFAM" id="SSF63411">
    <property type="entry name" value="LuxS/MPP-like metallohydrolase"/>
    <property type="match status" value="3"/>
</dbReference>
<keyword evidence="9" id="KW-1185">Reference proteome</keyword>
<reference evidence="7 10" key="2">
    <citation type="submission" date="2016-11" db="EMBL/GenBank/DDBJ databases">
        <title>Genomic analysis of Caldithrix abyssi and proposal of a novel bacterial phylum Caldithrichaeota.</title>
        <authorList>
            <person name="Kublanov I."/>
            <person name="Sigalova O."/>
            <person name="Gavrilov S."/>
            <person name="Lebedinsky A."/>
            <person name="Ivanova N."/>
            <person name="Daum C."/>
            <person name="Reddy T."/>
            <person name="Klenk H.P."/>
            <person name="Goker M."/>
            <person name="Reva O."/>
            <person name="Miroshnichenko M."/>
            <person name="Kyprides N."/>
            <person name="Woyke T."/>
            <person name="Gelfand M."/>
        </authorList>
    </citation>
    <scope>NUCLEOTIDE SEQUENCE [LARGE SCALE GENOMIC DNA]</scope>
    <source>
        <strain evidence="7 10">LF13</strain>
    </source>
</reference>